<keyword evidence="3" id="KW-1185">Reference proteome</keyword>
<feature type="region of interest" description="Disordered" evidence="1">
    <location>
        <begin position="115"/>
        <end position="144"/>
    </location>
</feature>
<sequence length="249" mass="26970">MGGRCFVGVTVWVCDGLTLPRSDPPYLWGTGTVEFPDPDILRLATNQEGLLGDGRQKQALRTVTGEAKRRKELGGVTVEEGGEELGGVNRRESRNNLSGVLAVESGEAIHSVQGKESEEDTWTTSGATRCSGGPGGRTPELRPRSGESVALAVFDDIQSCSGNRYASVLLSVSLFFQGSREAHGRKHKIKHCKEDAPGMATLLLKRGWEVHRAPPAPLAPPWTPPGRYPIDPQLRLTPARSVVVPRFLR</sequence>
<comment type="caution">
    <text evidence="2">The sequence shown here is derived from an EMBL/GenBank/DDBJ whole genome shotgun (WGS) entry which is preliminary data.</text>
</comment>
<name>A0AAV7QQ94_PLEWA</name>
<proteinExistence type="predicted"/>
<dbReference type="Proteomes" id="UP001066276">
    <property type="component" value="Chromosome 6"/>
</dbReference>
<evidence type="ECO:0000256" key="1">
    <source>
        <dbReference type="SAM" id="MobiDB-lite"/>
    </source>
</evidence>
<protein>
    <submittedName>
        <fullName evidence="2">Uncharacterized protein</fullName>
    </submittedName>
</protein>
<evidence type="ECO:0000313" key="3">
    <source>
        <dbReference type="Proteomes" id="UP001066276"/>
    </source>
</evidence>
<organism evidence="2 3">
    <name type="scientific">Pleurodeles waltl</name>
    <name type="common">Iberian ribbed newt</name>
    <dbReference type="NCBI Taxonomy" id="8319"/>
    <lineage>
        <taxon>Eukaryota</taxon>
        <taxon>Metazoa</taxon>
        <taxon>Chordata</taxon>
        <taxon>Craniata</taxon>
        <taxon>Vertebrata</taxon>
        <taxon>Euteleostomi</taxon>
        <taxon>Amphibia</taxon>
        <taxon>Batrachia</taxon>
        <taxon>Caudata</taxon>
        <taxon>Salamandroidea</taxon>
        <taxon>Salamandridae</taxon>
        <taxon>Pleurodelinae</taxon>
        <taxon>Pleurodeles</taxon>
    </lineage>
</organism>
<reference evidence="2" key="1">
    <citation type="journal article" date="2022" name="bioRxiv">
        <title>Sequencing and chromosome-scale assembly of the giantPleurodeles waltlgenome.</title>
        <authorList>
            <person name="Brown T."/>
            <person name="Elewa A."/>
            <person name="Iarovenko S."/>
            <person name="Subramanian E."/>
            <person name="Araus A.J."/>
            <person name="Petzold A."/>
            <person name="Susuki M."/>
            <person name="Suzuki K.-i.T."/>
            <person name="Hayashi T."/>
            <person name="Toyoda A."/>
            <person name="Oliveira C."/>
            <person name="Osipova E."/>
            <person name="Leigh N.D."/>
            <person name="Simon A."/>
            <person name="Yun M.H."/>
        </authorList>
    </citation>
    <scope>NUCLEOTIDE SEQUENCE</scope>
    <source>
        <strain evidence="2">20211129_DDA</strain>
        <tissue evidence="2">Liver</tissue>
    </source>
</reference>
<dbReference type="AlphaFoldDB" id="A0AAV7QQ94"/>
<dbReference type="EMBL" id="JANPWB010000010">
    <property type="protein sequence ID" value="KAJ1140540.1"/>
    <property type="molecule type" value="Genomic_DNA"/>
</dbReference>
<accession>A0AAV7QQ94</accession>
<evidence type="ECO:0000313" key="2">
    <source>
        <dbReference type="EMBL" id="KAJ1140540.1"/>
    </source>
</evidence>
<gene>
    <name evidence="2" type="ORF">NDU88_006890</name>
</gene>